<organism evidence="2 3">
    <name type="scientific">Colletotrichum zoysiae</name>
    <dbReference type="NCBI Taxonomy" id="1216348"/>
    <lineage>
        <taxon>Eukaryota</taxon>
        <taxon>Fungi</taxon>
        <taxon>Dikarya</taxon>
        <taxon>Ascomycota</taxon>
        <taxon>Pezizomycotina</taxon>
        <taxon>Sordariomycetes</taxon>
        <taxon>Hypocreomycetidae</taxon>
        <taxon>Glomerellales</taxon>
        <taxon>Glomerellaceae</taxon>
        <taxon>Colletotrichum</taxon>
        <taxon>Colletotrichum graminicola species complex</taxon>
    </lineage>
</organism>
<dbReference type="AlphaFoldDB" id="A0AAD9HFK2"/>
<accession>A0AAD9HFK2</accession>
<keyword evidence="3" id="KW-1185">Reference proteome</keyword>
<dbReference type="EMBL" id="MU842902">
    <property type="protein sequence ID" value="KAK2027052.1"/>
    <property type="molecule type" value="Genomic_DNA"/>
</dbReference>
<gene>
    <name evidence="2" type="ORF">LX32DRAFT_641281</name>
</gene>
<evidence type="ECO:0000313" key="2">
    <source>
        <dbReference type="EMBL" id="KAK2027052.1"/>
    </source>
</evidence>
<feature type="region of interest" description="Disordered" evidence="1">
    <location>
        <begin position="78"/>
        <end position="102"/>
    </location>
</feature>
<reference evidence="2" key="1">
    <citation type="submission" date="2021-06" db="EMBL/GenBank/DDBJ databases">
        <title>Comparative genomics, transcriptomics and evolutionary studies reveal genomic signatures of adaptation to plant cell wall in hemibiotrophic fungi.</title>
        <authorList>
            <consortium name="DOE Joint Genome Institute"/>
            <person name="Baroncelli R."/>
            <person name="Diaz J.F."/>
            <person name="Benocci T."/>
            <person name="Peng M."/>
            <person name="Battaglia E."/>
            <person name="Haridas S."/>
            <person name="Andreopoulos W."/>
            <person name="Labutti K."/>
            <person name="Pangilinan J."/>
            <person name="Floch G.L."/>
            <person name="Makela M.R."/>
            <person name="Henrissat B."/>
            <person name="Grigoriev I.V."/>
            <person name="Crouch J.A."/>
            <person name="De Vries R.P."/>
            <person name="Sukno S.A."/>
            <person name="Thon M.R."/>
        </authorList>
    </citation>
    <scope>NUCLEOTIDE SEQUENCE</scope>
    <source>
        <strain evidence="2">MAFF235873</strain>
    </source>
</reference>
<protein>
    <submittedName>
        <fullName evidence="2">Uncharacterized protein</fullName>
    </submittedName>
</protein>
<evidence type="ECO:0000256" key="1">
    <source>
        <dbReference type="SAM" id="MobiDB-lite"/>
    </source>
</evidence>
<feature type="region of interest" description="Disordered" evidence="1">
    <location>
        <begin position="15"/>
        <end position="35"/>
    </location>
</feature>
<comment type="caution">
    <text evidence="2">The sequence shown here is derived from an EMBL/GenBank/DDBJ whole genome shotgun (WGS) entry which is preliminary data.</text>
</comment>
<sequence>MFGDEWAANAKNSLISASVRKDDRPAAPRATVPAPAPEAQMIVACGQHPTGGPPAGAGQARPPMPVIGNPALPITFGPTAHAGPLAHHPQASPAGGPPPGAGQIFPTQTVMGTQAFPGFLLPMAGAGPVGSVASHGQAYPAAGYNAQPPPLYPPGFRIQDNLVLRHDWPQGHLQPSSKHLEYERSKDAKPAQENATWCNSCEYWLWNPCYSRVPLSARDNARCCNRCHMRKKRARGMGLHQWMLAAQPLMLHLLKKDPGYAA</sequence>
<proteinExistence type="predicted"/>
<dbReference type="Proteomes" id="UP001232148">
    <property type="component" value="Unassembled WGS sequence"/>
</dbReference>
<evidence type="ECO:0000313" key="3">
    <source>
        <dbReference type="Proteomes" id="UP001232148"/>
    </source>
</evidence>
<name>A0AAD9HFK2_9PEZI</name>